<dbReference type="AlphaFoldDB" id="A0AAW1PLT8"/>
<reference evidence="1 2" key="1">
    <citation type="journal article" date="2024" name="Nat. Commun.">
        <title>Phylogenomics reveals the evolutionary origins of lichenization in chlorophyte algae.</title>
        <authorList>
            <person name="Puginier C."/>
            <person name="Libourel C."/>
            <person name="Otte J."/>
            <person name="Skaloud P."/>
            <person name="Haon M."/>
            <person name="Grisel S."/>
            <person name="Petersen M."/>
            <person name="Berrin J.G."/>
            <person name="Delaux P.M."/>
            <person name="Dal Grande F."/>
            <person name="Keller J."/>
        </authorList>
    </citation>
    <scope>NUCLEOTIDE SEQUENCE [LARGE SCALE GENOMIC DNA]</scope>
    <source>
        <strain evidence="1 2">SAG 2043</strain>
    </source>
</reference>
<sequence>MRKAEVLYGTMDAMCGLLNATHVKNIAVVGNGPVTSEQRDQIQHADRVVRFNALNNRLMQEASDVWIVRYSGKPPSHFWGLGTLDKGELVDILRTSQLVLFLGGPDPPRYIPMDQMLELMRKVLPDTPPSKLLQIKFERYRHVYNSVLSSSLTLEKPEAEPSSGLLGLLATLGCIASDATVNVYGFNWSGKAYELHFMEDERRIVSRLQRRYPGLQIHPTACAGNLYSCSEACDRVLYRKAIDGDNPAICKVRRFHEEHGRPNFGVLDSLGTSQEQTPEQLQSSAAHFRKSIASTITSQLVYKRGSNSSRMTAEVPNASVAQVTAILGPELVAAASNGPKQVAVKADNSALQSLFGYSAFQKSLRYGASLYLNKGLKFTYDKASRVLKVSGTYSMHK</sequence>
<accession>A0AAW1PLT8</accession>
<evidence type="ECO:0000313" key="2">
    <source>
        <dbReference type="Proteomes" id="UP001489004"/>
    </source>
</evidence>
<proteinExistence type="predicted"/>
<keyword evidence="2" id="KW-1185">Reference proteome</keyword>
<protein>
    <submittedName>
        <fullName evidence="1">Uncharacterized protein</fullName>
    </submittedName>
</protein>
<evidence type="ECO:0000313" key="1">
    <source>
        <dbReference type="EMBL" id="KAK9809048.1"/>
    </source>
</evidence>
<dbReference type="EMBL" id="JALJOR010000011">
    <property type="protein sequence ID" value="KAK9809048.1"/>
    <property type="molecule type" value="Genomic_DNA"/>
</dbReference>
<name>A0AAW1PLT8_9CHLO</name>
<organism evidence="1 2">
    <name type="scientific">[Myrmecia] bisecta</name>
    <dbReference type="NCBI Taxonomy" id="41462"/>
    <lineage>
        <taxon>Eukaryota</taxon>
        <taxon>Viridiplantae</taxon>
        <taxon>Chlorophyta</taxon>
        <taxon>core chlorophytes</taxon>
        <taxon>Trebouxiophyceae</taxon>
        <taxon>Trebouxiales</taxon>
        <taxon>Trebouxiaceae</taxon>
        <taxon>Myrmecia</taxon>
    </lineage>
</organism>
<comment type="caution">
    <text evidence="1">The sequence shown here is derived from an EMBL/GenBank/DDBJ whole genome shotgun (WGS) entry which is preliminary data.</text>
</comment>
<gene>
    <name evidence="1" type="ORF">WJX72_008410</name>
</gene>
<dbReference type="Proteomes" id="UP001489004">
    <property type="component" value="Unassembled WGS sequence"/>
</dbReference>